<keyword evidence="9 13" id="KW-0408">Iron</keyword>
<dbReference type="InterPro" id="IPR029119">
    <property type="entry name" value="MutY_C"/>
</dbReference>
<dbReference type="InterPro" id="IPR015797">
    <property type="entry name" value="NUDIX_hydrolase-like_dom_sf"/>
</dbReference>
<dbReference type="PANTHER" id="PTHR42944:SF1">
    <property type="entry name" value="ADENINE DNA GLYCOSYLASE"/>
    <property type="match status" value="1"/>
</dbReference>
<keyword evidence="12 13" id="KW-0326">Glycosidase</keyword>
<dbReference type="Gene3D" id="1.10.340.30">
    <property type="entry name" value="Hypothetical protein, domain 2"/>
    <property type="match status" value="1"/>
</dbReference>
<evidence type="ECO:0000256" key="8">
    <source>
        <dbReference type="ARBA" id="ARBA00022801"/>
    </source>
</evidence>
<comment type="cofactor">
    <cofactor evidence="13">
        <name>[4Fe-4S] cluster</name>
        <dbReference type="ChEBI" id="CHEBI:49883"/>
    </cofactor>
    <text evidence="13">Binds 1 [4Fe-4S] cluster.</text>
</comment>
<dbReference type="GO" id="GO:0006284">
    <property type="term" value="P:base-excision repair"/>
    <property type="evidence" value="ECO:0007669"/>
    <property type="project" value="UniProtKB-UniRule"/>
</dbReference>
<keyword evidence="8" id="KW-0378">Hydrolase</keyword>
<evidence type="ECO:0000256" key="2">
    <source>
        <dbReference type="ARBA" id="ARBA00008343"/>
    </source>
</evidence>
<evidence type="ECO:0000313" key="16">
    <source>
        <dbReference type="EMBL" id="QDZ22169.1"/>
    </source>
</evidence>
<feature type="domain" description="HhH-GPD" evidence="15">
    <location>
        <begin position="100"/>
        <end position="251"/>
    </location>
</feature>
<keyword evidence="11" id="KW-0234">DNA repair</keyword>
<dbReference type="EC" id="3.2.2.31" evidence="3 13"/>
<dbReference type="EMBL" id="CP031040">
    <property type="protein sequence ID" value="QDZ22169.1"/>
    <property type="molecule type" value="Genomic_DNA"/>
</dbReference>
<dbReference type="InterPro" id="IPR044298">
    <property type="entry name" value="MIG/MutY"/>
</dbReference>
<dbReference type="GO" id="GO:0032357">
    <property type="term" value="F:oxidized purine DNA binding"/>
    <property type="evidence" value="ECO:0007669"/>
    <property type="project" value="TreeGrafter"/>
</dbReference>
<dbReference type="InterPro" id="IPR011257">
    <property type="entry name" value="DNA_glycosylase"/>
</dbReference>
<dbReference type="STRING" id="1764295.A0A5B8MNV0"/>
<keyword evidence="7 13" id="KW-0227">DNA damage</keyword>
<dbReference type="GO" id="GO:0006298">
    <property type="term" value="P:mismatch repair"/>
    <property type="evidence" value="ECO:0007669"/>
    <property type="project" value="TreeGrafter"/>
</dbReference>
<proteinExistence type="inferred from homology"/>
<keyword evidence="5" id="KW-0004">4Fe-4S</keyword>
<dbReference type="InterPro" id="IPR004036">
    <property type="entry name" value="Endonuclease-III-like_CS2"/>
</dbReference>
<dbReference type="OrthoDB" id="10248838at2759"/>
<dbReference type="GO" id="GO:0035485">
    <property type="term" value="F:adenine/guanine mispair binding"/>
    <property type="evidence" value="ECO:0007669"/>
    <property type="project" value="TreeGrafter"/>
</dbReference>
<dbReference type="GO" id="GO:0005634">
    <property type="term" value="C:nucleus"/>
    <property type="evidence" value="ECO:0007669"/>
    <property type="project" value="TreeGrafter"/>
</dbReference>
<dbReference type="InterPro" id="IPR003265">
    <property type="entry name" value="HhH-GPD_domain"/>
</dbReference>
<comment type="catalytic activity">
    <reaction evidence="1 13">
        <text>Hydrolyzes free adenine bases from 7,8-dihydro-8-oxoguanine:adenine mismatched double-stranded DNA, leaving an apurinic site.</text>
        <dbReference type="EC" id="3.2.2.31"/>
    </reaction>
</comment>
<gene>
    <name evidence="16" type="ORF">A3770_07p46870</name>
</gene>
<dbReference type="Gene3D" id="1.10.1670.10">
    <property type="entry name" value="Helix-hairpin-Helix base-excision DNA repair enzymes (C-terminal)"/>
    <property type="match status" value="1"/>
</dbReference>
<comment type="similarity">
    <text evidence="2 13">Belongs to the Nth/MutY family.</text>
</comment>
<keyword evidence="17" id="KW-1185">Reference proteome</keyword>
<dbReference type="SMART" id="SM00478">
    <property type="entry name" value="ENDO3c"/>
    <property type="match status" value="1"/>
</dbReference>
<evidence type="ECO:0000256" key="14">
    <source>
        <dbReference type="SAM" id="MobiDB-lite"/>
    </source>
</evidence>
<dbReference type="FunFam" id="1.10.1670.10:FF:000002">
    <property type="entry name" value="Adenine DNA glycosylase"/>
    <property type="match status" value="1"/>
</dbReference>
<dbReference type="FunFam" id="1.10.340.30:FF:000002">
    <property type="entry name" value="Adenine DNA glycosylase"/>
    <property type="match status" value="1"/>
</dbReference>
<keyword evidence="10" id="KW-0411">Iron-sulfur</keyword>
<keyword evidence="6" id="KW-0479">Metal-binding</keyword>
<feature type="compositionally biased region" description="Basic and acidic residues" evidence="14">
    <location>
        <begin position="16"/>
        <end position="36"/>
    </location>
</feature>
<dbReference type="GO" id="GO:0046872">
    <property type="term" value="F:metal ion binding"/>
    <property type="evidence" value="ECO:0007669"/>
    <property type="project" value="UniProtKB-UniRule"/>
</dbReference>
<evidence type="ECO:0000256" key="13">
    <source>
        <dbReference type="RuleBase" id="RU365096"/>
    </source>
</evidence>
<dbReference type="CDD" id="cd00056">
    <property type="entry name" value="ENDO3c"/>
    <property type="match status" value="1"/>
</dbReference>
<dbReference type="InterPro" id="IPR023170">
    <property type="entry name" value="HhH_base_excis_C"/>
</dbReference>
<evidence type="ECO:0000256" key="5">
    <source>
        <dbReference type="ARBA" id="ARBA00022485"/>
    </source>
</evidence>
<dbReference type="Pfam" id="PF00730">
    <property type="entry name" value="HhH-GPD"/>
    <property type="match status" value="1"/>
</dbReference>
<evidence type="ECO:0000256" key="11">
    <source>
        <dbReference type="ARBA" id="ARBA00023204"/>
    </source>
</evidence>
<evidence type="ECO:0000256" key="10">
    <source>
        <dbReference type="ARBA" id="ARBA00023014"/>
    </source>
</evidence>
<comment type="function">
    <text evidence="13">Adenine glycosylase active on G-A mispairs.</text>
</comment>
<evidence type="ECO:0000256" key="7">
    <source>
        <dbReference type="ARBA" id="ARBA00022763"/>
    </source>
</evidence>
<feature type="region of interest" description="Disordered" evidence="14">
    <location>
        <begin position="1"/>
        <end position="36"/>
    </location>
</feature>
<dbReference type="SUPFAM" id="SSF48150">
    <property type="entry name" value="DNA-glycosylase"/>
    <property type="match status" value="1"/>
</dbReference>
<dbReference type="Proteomes" id="UP000316726">
    <property type="component" value="Chromosome 7"/>
</dbReference>
<sequence>MRKPVAVSVSDGWGRSGKESKPVRVKVEENDDGEKSFSHDEIAGLRRVLLQWYDVNHRVLPWRRNPHSVKAESKEGALASAAAAEDKSGFAYCVWVSEVMLQQTRVETVKDYYLRWMQKYPTVEDLANADIEEVNKLWAGLGYYRRARFLLEGAKYVCEHCGGKMPSQVEDLHKIPGVGLYTASAIASIAFGRRAGVVDGNVIRVLSRLRALPGDPRAPSNTKLQWKLANSIVDADRPGCFNQALMELGATVCTPKAPKCDSCPVSGSCHALQKVKSWGKKSNPPSVMDYPEKVKKKPPREETIRCCITILSVEDQSYFVLVKRPEKGLLAGLWEFPNVTLSGEGGASQESESARNPQGREQLTALVNEILENSSLEVCSEGGHQDLAEIGSFDHIFSHIKQKSVVDVVRLEADLKALEALREKERVWVMPCDSEEGIKSLSTGVRKAIKLQKAGSKSKKASNQCTLEQFFGKKK</sequence>
<organism evidence="16 17">
    <name type="scientific">Chloropicon primus</name>
    <dbReference type="NCBI Taxonomy" id="1764295"/>
    <lineage>
        <taxon>Eukaryota</taxon>
        <taxon>Viridiplantae</taxon>
        <taxon>Chlorophyta</taxon>
        <taxon>Chloropicophyceae</taxon>
        <taxon>Chloropicales</taxon>
        <taxon>Chloropicaceae</taxon>
        <taxon>Chloropicon</taxon>
    </lineage>
</organism>
<reference evidence="16 17" key="1">
    <citation type="submission" date="2018-07" db="EMBL/GenBank/DDBJ databases">
        <title>The complete nuclear genome of the prasinophyte Chloropicon primus (CCMP1205).</title>
        <authorList>
            <person name="Pombert J.-F."/>
            <person name="Otis C."/>
            <person name="Turmel M."/>
            <person name="Lemieux C."/>
        </authorList>
    </citation>
    <scope>NUCLEOTIDE SEQUENCE [LARGE SCALE GENOMIC DNA]</scope>
    <source>
        <strain evidence="16 17">CCMP1205</strain>
    </source>
</reference>
<evidence type="ECO:0000256" key="4">
    <source>
        <dbReference type="ARBA" id="ARBA00022023"/>
    </source>
</evidence>
<accession>A0A5B8MNV0</accession>
<dbReference type="PROSITE" id="PS01155">
    <property type="entry name" value="ENDONUCLEASE_III_2"/>
    <property type="match status" value="1"/>
</dbReference>
<dbReference type="GO" id="GO:0000701">
    <property type="term" value="F:purine-specific mismatch base pair DNA N-glycosylase activity"/>
    <property type="evidence" value="ECO:0007669"/>
    <property type="project" value="UniProtKB-EC"/>
</dbReference>
<protein>
    <recommendedName>
        <fullName evidence="4 13">Adenine DNA glycosylase</fullName>
        <ecNumber evidence="3 13">3.2.2.31</ecNumber>
    </recommendedName>
</protein>
<evidence type="ECO:0000259" key="15">
    <source>
        <dbReference type="SMART" id="SM00478"/>
    </source>
</evidence>
<dbReference type="AlphaFoldDB" id="A0A5B8MNV0"/>
<dbReference type="GO" id="GO:0051539">
    <property type="term" value="F:4 iron, 4 sulfur cluster binding"/>
    <property type="evidence" value="ECO:0007669"/>
    <property type="project" value="UniProtKB-UniRule"/>
</dbReference>
<dbReference type="Pfam" id="PF14815">
    <property type="entry name" value="NUDIX_4"/>
    <property type="match status" value="1"/>
</dbReference>
<dbReference type="NCBIfam" id="TIGR01084">
    <property type="entry name" value="mutY"/>
    <property type="match status" value="1"/>
</dbReference>
<dbReference type="PANTHER" id="PTHR42944">
    <property type="entry name" value="ADENINE DNA GLYCOSYLASE"/>
    <property type="match status" value="1"/>
</dbReference>
<dbReference type="InterPro" id="IPR005760">
    <property type="entry name" value="A/G_AdeGlyc_MutY"/>
</dbReference>
<dbReference type="CDD" id="cd03431">
    <property type="entry name" value="NUDIX_DNA_Glycosylase_C-MutY"/>
    <property type="match status" value="1"/>
</dbReference>
<name>A0A5B8MNV0_9CHLO</name>
<dbReference type="SUPFAM" id="SSF55811">
    <property type="entry name" value="Nudix"/>
    <property type="match status" value="1"/>
</dbReference>
<evidence type="ECO:0000313" key="17">
    <source>
        <dbReference type="Proteomes" id="UP000316726"/>
    </source>
</evidence>
<dbReference type="Gene3D" id="3.90.79.10">
    <property type="entry name" value="Nucleoside Triphosphate Pyrophosphohydrolase"/>
    <property type="match status" value="1"/>
</dbReference>
<evidence type="ECO:0000256" key="1">
    <source>
        <dbReference type="ARBA" id="ARBA00000843"/>
    </source>
</evidence>
<evidence type="ECO:0000256" key="6">
    <source>
        <dbReference type="ARBA" id="ARBA00022723"/>
    </source>
</evidence>
<evidence type="ECO:0000256" key="3">
    <source>
        <dbReference type="ARBA" id="ARBA00012045"/>
    </source>
</evidence>
<dbReference type="GO" id="GO:0034039">
    <property type="term" value="F:8-oxo-7,8-dihydroguanine DNA N-glycosylase activity"/>
    <property type="evidence" value="ECO:0007669"/>
    <property type="project" value="TreeGrafter"/>
</dbReference>
<evidence type="ECO:0000256" key="12">
    <source>
        <dbReference type="ARBA" id="ARBA00023295"/>
    </source>
</evidence>
<evidence type="ECO:0000256" key="9">
    <source>
        <dbReference type="ARBA" id="ARBA00023004"/>
    </source>
</evidence>